<feature type="region of interest" description="Disordered" evidence="1">
    <location>
        <begin position="66"/>
        <end position="87"/>
    </location>
</feature>
<keyword evidence="2" id="KW-0812">Transmembrane</keyword>
<keyword evidence="2" id="KW-1133">Transmembrane helix</keyword>
<accession>A0ABZ2V0N5</accession>
<dbReference type="InterPro" id="IPR015315">
    <property type="entry name" value="DUF1963"/>
</dbReference>
<keyword evidence="2" id="KW-0472">Membrane</keyword>
<name>A0ABZ2V0N5_9RHOB</name>
<feature type="compositionally biased region" description="Polar residues" evidence="1">
    <location>
        <begin position="68"/>
        <end position="79"/>
    </location>
</feature>
<protein>
    <submittedName>
        <fullName evidence="3">DUF1963 domain-containing protein</fullName>
    </submittedName>
</protein>
<organism evidence="3 4">
    <name type="scientific">Yoonia phaeophyticola</name>
    <dbReference type="NCBI Taxonomy" id="3137369"/>
    <lineage>
        <taxon>Bacteria</taxon>
        <taxon>Pseudomonadati</taxon>
        <taxon>Pseudomonadota</taxon>
        <taxon>Alphaproteobacteria</taxon>
        <taxon>Rhodobacterales</taxon>
        <taxon>Paracoccaceae</taxon>
        <taxon>Yoonia</taxon>
    </lineage>
</organism>
<feature type="transmembrane region" description="Helical" evidence="2">
    <location>
        <begin position="35"/>
        <end position="56"/>
    </location>
</feature>
<evidence type="ECO:0000256" key="1">
    <source>
        <dbReference type="SAM" id="MobiDB-lite"/>
    </source>
</evidence>
<evidence type="ECO:0000256" key="2">
    <source>
        <dbReference type="SAM" id="Phobius"/>
    </source>
</evidence>
<proteinExistence type="predicted"/>
<dbReference type="EMBL" id="CP150951">
    <property type="protein sequence ID" value="WZC47697.1"/>
    <property type="molecule type" value="Genomic_DNA"/>
</dbReference>
<evidence type="ECO:0000313" key="4">
    <source>
        <dbReference type="Proteomes" id="UP001440612"/>
    </source>
</evidence>
<sequence length="553" mass="62022">MKLLIILSKALLAIYTCAAIAFCFYAKSTNDIGLQMLSLGLVLAPFAAMFLGAFLLGRLTPSARARTTLRTPASPTNTPIDRLSRSETVQTQPVPDEVYWAEAHMADVETGDAFRAFIDKACPTARLPMPPAAQIDRIATWFDTENAKRNDYVCVPPIAVIRAPRATQDVTKGGHSWFGGRPMLGDQPWPLTSDGQPMHHRATIDLAEVSAFAVPPGLPNHGKLAFFAYLHKEPYEGKVLYVPAATTPTLPPENLPHIFYEGAFSFGRKDYTALDAPKEYLHWQVGFMELPMDQSYSEKSARDVLNQAFPDASRINLHTAALADVYPDITQPLFWDSAQRYAKIVTLAETHLEDTIRDAQFRVNRGDQGAAAQLAYLQENTHALRRFIDEVTKWARPHDRWDAMTGSDRLDLSEFMARLTPDNPDALGLHLYFPVRILKSNMTTISPQCDATLRCVARGPEALYQRLPQPVKDRLDQTHRLPGPSQWHQMFGMGVSVQVAGEEHQYDHLLLQLQTDHMMNGEWAGSVVVQYWISPENLRRQAWDQVVVTMEAD</sequence>
<evidence type="ECO:0000313" key="3">
    <source>
        <dbReference type="EMBL" id="WZC47697.1"/>
    </source>
</evidence>
<gene>
    <name evidence="3" type="ORF">AABB29_12350</name>
</gene>
<dbReference type="RefSeq" id="WP_341365817.1">
    <property type="nucleotide sequence ID" value="NZ_CP150951.2"/>
</dbReference>
<dbReference type="Proteomes" id="UP001440612">
    <property type="component" value="Chromosome"/>
</dbReference>
<dbReference type="Gene3D" id="2.30.320.10">
    <property type="entry name" value="YwqG-like"/>
    <property type="match status" value="2"/>
</dbReference>
<reference evidence="4" key="1">
    <citation type="submission" date="2024-04" db="EMBL/GenBank/DDBJ databases">
        <title>Phylogenomic analyses of a clade within the roseobacter group suggest taxonomic reassignments of species of the genera Aestuariivita, Citreicella, Loktanella, Nautella, Pelagibaca, Ruegeria, Thalassobius, Thiobacimonas and Tropicibacter, and the proposal o.</title>
        <authorList>
            <person name="Jeon C.O."/>
        </authorList>
    </citation>
    <scope>NUCLEOTIDE SEQUENCE [LARGE SCALE GENOMIC DNA]</scope>
    <source>
        <strain evidence="4">BS5-3</strain>
    </source>
</reference>
<dbReference type="Pfam" id="PF09234">
    <property type="entry name" value="DUF1963"/>
    <property type="match status" value="2"/>
</dbReference>
<keyword evidence="4" id="KW-1185">Reference proteome</keyword>
<dbReference type="InterPro" id="IPR035948">
    <property type="entry name" value="YwqG-like_sf"/>
</dbReference>
<dbReference type="SUPFAM" id="SSF103032">
    <property type="entry name" value="Hypothetical protein YwqG"/>
    <property type="match status" value="1"/>
</dbReference>